<keyword evidence="4" id="KW-1185">Reference proteome</keyword>
<dbReference type="InterPro" id="IPR018391">
    <property type="entry name" value="PQQ_b-propeller_rpt"/>
</dbReference>
<evidence type="ECO:0000256" key="1">
    <source>
        <dbReference type="SAM" id="MobiDB-lite"/>
    </source>
</evidence>
<sequence length="510" mass="55558" precursor="true">MNQRVSNSRLAGWRSSLLSAGIVLFTLVACLAGEPSTQKSNVQRWPGFQGAGATALTADSLPLTWSPTRNIAWQTEIPGKGQSSPVIWGDRIFVTSIEGEMKNDCHVVALDLKQGKLLWDFKTASSQPVRGNYFQSRSAPTPVVDAERVYAFFETGNLLALDHDGKQLWSRSLTEDYGEFEVRIGLAASLVQTKDTVIVLIDHEGPSYLLAVDKQTGKTKWKTDRFSRQSYASPALLKIDQADQIVCSSSGSVDGYDPSTGKLLWMYEEVGGNRACTPLSFGDGKFLISASPGMHDERLADAKKSNFAMQVKRVGEEFQQTILWKTSKAMPTFGSPMVYQGLAYWVNKVGVVYCFDAETGQQVYVKRLGQPCWATPLGLGDRIYFPGKDGLTTVIAAGREFRILAENELIDGATEAGEADLKRRAEAGKRRSTAQQSGSRTAGENSGNTGGRPRTRNGLTFADPVQYGYAAVNGALVMRTGSRLYCIRKLPVGDQNQQGEKVTTTGGAAQ</sequence>
<evidence type="ECO:0000313" key="4">
    <source>
        <dbReference type="Proteomes" id="UP000317171"/>
    </source>
</evidence>
<proteinExistence type="predicted"/>
<evidence type="ECO:0000313" key="3">
    <source>
        <dbReference type="EMBL" id="QDT40931.1"/>
    </source>
</evidence>
<feature type="region of interest" description="Disordered" evidence="1">
    <location>
        <begin position="424"/>
        <end position="459"/>
    </location>
</feature>
<gene>
    <name evidence="3" type="ORF">Pan241w_09900</name>
</gene>
<dbReference type="Proteomes" id="UP000317171">
    <property type="component" value="Chromosome"/>
</dbReference>
<reference evidence="3 4" key="1">
    <citation type="submission" date="2019-02" db="EMBL/GenBank/DDBJ databases">
        <title>Deep-cultivation of Planctomycetes and their phenomic and genomic characterization uncovers novel biology.</title>
        <authorList>
            <person name="Wiegand S."/>
            <person name="Jogler M."/>
            <person name="Boedeker C."/>
            <person name="Pinto D."/>
            <person name="Vollmers J."/>
            <person name="Rivas-Marin E."/>
            <person name="Kohn T."/>
            <person name="Peeters S.H."/>
            <person name="Heuer A."/>
            <person name="Rast P."/>
            <person name="Oberbeckmann S."/>
            <person name="Bunk B."/>
            <person name="Jeske O."/>
            <person name="Meyerdierks A."/>
            <person name="Storesund J.E."/>
            <person name="Kallscheuer N."/>
            <person name="Luecker S."/>
            <person name="Lage O.M."/>
            <person name="Pohl T."/>
            <person name="Merkel B.J."/>
            <person name="Hornburger P."/>
            <person name="Mueller R.-W."/>
            <person name="Bruemmer F."/>
            <person name="Labrenz M."/>
            <person name="Spormann A.M."/>
            <person name="Op den Camp H."/>
            <person name="Overmann J."/>
            <person name="Amann R."/>
            <person name="Jetten M.S.M."/>
            <person name="Mascher T."/>
            <person name="Medema M.H."/>
            <person name="Devos D.P."/>
            <person name="Kaster A.-K."/>
            <person name="Ovreas L."/>
            <person name="Rohde M."/>
            <person name="Galperin M.Y."/>
            <person name="Jogler C."/>
        </authorList>
    </citation>
    <scope>NUCLEOTIDE SEQUENCE [LARGE SCALE GENOMIC DNA]</scope>
    <source>
        <strain evidence="3 4">Pan241w</strain>
    </source>
</reference>
<dbReference type="PANTHER" id="PTHR34512:SF30">
    <property type="entry name" value="OUTER MEMBRANE PROTEIN ASSEMBLY FACTOR BAMB"/>
    <property type="match status" value="1"/>
</dbReference>
<dbReference type="InterPro" id="IPR011047">
    <property type="entry name" value="Quinoprotein_ADH-like_sf"/>
</dbReference>
<dbReference type="KEGG" id="gaz:Pan241w_09900"/>
<feature type="domain" description="Pyrrolo-quinoline quinone repeat" evidence="2">
    <location>
        <begin position="321"/>
        <end position="395"/>
    </location>
</feature>
<name>A0A517RAP2_9PLAN</name>
<feature type="domain" description="Pyrrolo-quinoline quinone repeat" evidence="2">
    <location>
        <begin position="195"/>
        <end position="272"/>
    </location>
</feature>
<dbReference type="PROSITE" id="PS51257">
    <property type="entry name" value="PROKAR_LIPOPROTEIN"/>
    <property type="match status" value="1"/>
</dbReference>
<accession>A0A517RAP2</accession>
<dbReference type="InterPro" id="IPR002372">
    <property type="entry name" value="PQQ_rpt_dom"/>
</dbReference>
<dbReference type="InterPro" id="IPR015943">
    <property type="entry name" value="WD40/YVTN_repeat-like_dom_sf"/>
</dbReference>
<dbReference type="Pfam" id="PF13360">
    <property type="entry name" value="PQQ_2"/>
    <property type="match status" value="3"/>
</dbReference>
<feature type="compositionally biased region" description="Polar residues" evidence="1">
    <location>
        <begin position="433"/>
        <end position="444"/>
    </location>
</feature>
<dbReference type="OrthoDB" id="244732at2"/>
<feature type="domain" description="Pyrrolo-quinoline quinone repeat" evidence="2">
    <location>
        <begin position="69"/>
        <end position="185"/>
    </location>
</feature>
<dbReference type="SMART" id="SM00564">
    <property type="entry name" value="PQQ"/>
    <property type="match status" value="4"/>
</dbReference>
<dbReference type="EMBL" id="CP036269">
    <property type="protein sequence ID" value="QDT40931.1"/>
    <property type="molecule type" value="Genomic_DNA"/>
</dbReference>
<dbReference type="SUPFAM" id="SSF50998">
    <property type="entry name" value="Quinoprotein alcohol dehydrogenase-like"/>
    <property type="match status" value="1"/>
</dbReference>
<dbReference type="RefSeq" id="WP_145211686.1">
    <property type="nucleotide sequence ID" value="NZ_CP036269.1"/>
</dbReference>
<dbReference type="Gene3D" id="2.130.10.10">
    <property type="entry name" value="YVTN repeat-like/Quinoprotein amine dehydrogenase"/>
    <property type="match status" value="2"/>
</dbReference>
<dbReference type="PANTHER" id="PTHR34512">
    <property type="entry name" value="CELL SURFACE PROTEIN"/>
    <property type="match status" value="1"/>
</dbReference>
<protein>
    <submittedName>
        <fullName evidence="3">Outer membrane biogenesis protein BamB</fullName>
    </submittedName>
</protein>
<evidence type="ECO:0000259" key="2">
    <source>
        <dbReference type="Pfam" id="PF13360"/>
    </source>
</evidence>
<dbReference type="AlphaFoldDB" id="A0A517RAP2"/>
<organism evidence="3 4">
    <name type="scientific">Gimesia alba</name>
    <dbReference type="NCBI Taxonomy" id="2527973"/>
    <lineage>
        <taxon>Bacteria</taxon>
        <taxon>Pseudomonadati</taxon>
        <taxon>Planctomycetota</taxon>
        <taxon>Planctomycetia</taxon>
        <taxon>Planctomycetales</taxon>
        <taxon>Planctomycetaceae</taxon>
        <taxon>Gimesia</taxon>
    </lineage>
</organism>